<dbReference type="RefSeq" id="WP_188766093.1">
    <property type="nucleotide sequence ID" value="NZ_BMKK01000004.1"/>
</dbReference>
<reference evidence="3" key="2">
    <citation type="submission" date="2020-09" db="EMBL/GenBank/DDBJ databases">
        <authorList>
            <person name="Sun Q."/>
            <person name="Zhou Y."/>
        </authorList>
    </citation>
    <scope>NUCLEOTIDE SEQUENCE</scope>
    <source>
        <strain evidence="3">CGMCC 1.15958</strain>
    </source>
</reference>
<dbReference type="InterPro" id="IPR036163">
    <property type="entry name" value="HMA_dom_sf"/>
</dbReference>
<keyword evidence="1" id="KW-0732">Signal</keyword>
<gene>
    <name evidence="3" type="ORF">GCM10011514_21630</name>
</gene>
<proteinExistence type="predicted"/>
<dbReference type="InterPro" id="IPR006121">
    <property type="entry name" value="HMA_dom"/>
</dbReference>
<feature type="signal peptide" evidence="1">
    <location>
        <begin position="1"/>
        <end position="20"/>
    </location>
</feature>
<dbReference type="CDD" id="cd00371">
    <property type="entry name" value="HMA"/>
    <property type="match status" value="1"/>
</dbReference>
<protein>
    <recommendedName>
        <fullName evidence="2">HMA domain-containing protein</fullName>
    </recommendedName>
</protein>
<feature type="domain" description="HMA" evidence="2">
    <location>
        <begin position="24"/>
        <end position="92"/>
    </location>
</feature>
<name>A0A916YQP5_9BACT</name>
<feature type="chain" id="PRO_5036834256" description="HMA domain-containing protein" evidence="1">
    <location>
        <begin position="21"/>
        <end position="117"/>
    </location>
</feature>
<accession>A0A916YQP5</accession>
<dbReference type="SUPFAM" id="SSF55008">
    <property type="entry name" value="HMA, heavy metal-associated domain"/>
    <property type="match status" value="1"/>
</dbReference>
<dbReference type="Gene3D" id="3.30.70.100">
    <property type="match status" value="1"/>
</dbReference>
<dbReference type="EMBL" id="BMKK01000004">
    <property type="protein sequence ID" value="GGD57249.1"/>
    <property type="molecule type" value="Genomic_DNA"/>
</dbReference>
<reference evidence="3" key="1">
    <citation type="journal article" date="2014" name="Int. J. Syst. Evol. Microbiol.">
        <title>Complete genome sequence of Corynebacterium casei LMG S-19264T (=DSM 44701T), isolated from a smear-ripened cheese.</title>
        <authorList>
            <consortium name="US DOE Joint Genome Institute (JGI-PGF)"/>
            <person name="Walter F."/>
            <person name="Albersmeier A."/>
            <person name="Kalinowski J."/>
            <person name="Ruckert C."/>
        </authorList>
    </citation>
    <scope>NUCLEOTIDE SEQUENCE</scope>
    <source>
        <strain evidence="3">CGMCC 1.15958</strain>
    </source>
</reference>
<sequence length="117" mass="12760">MKKAISILTILLTISILTFAIEPPKTAEVKIKTSAKCGMCKKRIERDLGVSKGIVNSNLNLDDKVVTITYNTKKTSPEKIKEVISKIGYDADEVVADQKSHDALPSCCQKTAAAHKD</sequence>
<evidence type="ECO:0000313" key="3">
    <source>
        <dbReference type="EMBL" id="GGD57249.1"/>
    </source>
</evidence>
<organism evidence="3 4">
    <name type="scientific">Emticicia aquatilis</name>
    <dbReference type="NCBI Taxonomy" id="1537369"/>
    <lineage>
        <taxon>Bacteria</taxon>
        <taxon>Pseudomonadati</taxon>
        <taxon>Bacteroidota</taxon>
        <taxon>Cytophagia</taxon>
        <taxon>Cytophagales</taxon>
        <taxon>Leadbetterellaceae</taxon>
        <taxon>Emticicia</taxon>
    </lineage>
</organism>
<evidence type="ECO:0000259" key="2">
    <source>
        <dbReference type="PROSITE" id="PS50846"/>
    </source>
</evidence>
<evidence type="ECO:0000256" key="1">
    <source>
        <dbReference type="SAM" id="SignalP"/>
    </source>
</evidence>
<evidence type="ECO:0000313" key="4">
    <source>
        <dbReference type="Proteomes" id="UP000609064"/>
    </source>
</evidence>
<dbReference type="PROSITE" id="PS50846">
    <property type="entry name" value="HMA_2"/>
    <property type="match status" value="1"/>
</dbReference>
<comment type="caution">
    <text evidence="3">The sequence shown here is derived from an EMBL/GenBank/DDBJ whole genome shotgun (WGS) entry which is preliminary data.</text>
</comment>
<dbReference type="GO" id="GO:0046872">
    <property type="term" value="F:metal ion binding"/>
    <property type="evidence" value="ECO:0007669"/>
    <property type="project" value="InterPro"/>
</dbReference>
<dbReference type="Proteomes" id="UP000609064">
    <property type="component" value="Unassembled WGS sequence"/>
</dbReference>
<dbReference type="AlphaFoldDB" id="A0A916YQP5"/>
<dbReference type="Pfam" id="PF00403">
    <property type="entry name" value="HMA"/>
    <property type="match status" value="1"/>
</dbReference>
<keyword evidence="4" id="KW-1185">Reference proteome</keyword>